<dbReference type="Gene3D" id="3.30.2310.20">
    <property type="entry name" value="RelE-like"/>
    <property type="match status" value="1"/>
</dbReference>
<reference evidence="2 3" key="1">
    <citation type="submission" date="2019-08" db="EMBL/GenBank/DDBJ databases">
        <title>Genome sequence of Gelidibacter salicanalis IC162T.</title>
        <authorList>
            <person name="Bowman J.P."/>
        </authorList>
    </citation>
    <scope>NUCLEOTIDE SEQUENCE [LARGE SCALE GENOMIC DNA]</scope>
    <source>
        <strain evidence="2 3">IC162</strain>
    </source>
</reference>
<keyword evidence="3" id="KW-1185">Reference proteome</keyword>
<evidence type="ECO:0000313" key="3">
    <source>
        <dbReference type="Proteomes" id="UP000321734"/>
    </source>
</evidence>
<dbReference type="Pfam" id="PF05016">
    <property type="entry name" value="ParE_toxin"/>
    <property type="match status" value="1"/>
</dbReference>
<organism evidence="2 3">
    <name type="scientific">Gelidibacter salicanalis</name>
    <dbReference type="NCBI Taxonomy" id="291193"/>
    <lineage>
        <taxon>Bacteria</taxon>
        <taxon>Pseudomonadati</taxon>
        <taxon>Bacteroidota</taxon>
        <taxon>Flavobacteriia</taxon>
        <taxon>Flavobacteriales</taxon>
        <taxon>Flavobacteriaceae</taxon>
        <taxon>Gelidibacter</taxon>
    </lineage>
</organism>
<proteinExistence type="predicted"/>
<comment type="caution">
    <text evidence="2">The sequence shown here is derived from an EMBL/GenBank/DDBJ whole genome shotgun (WGS) entry which is preliminary data.</text>
</comment>
<protein>
    <submittedName>
        <fullName evidence="2">Type II toxin-antitoxin system RelE/ParE family toxin</fullName>
    </submittedName>
</protein>
<keyword evidence="1" id="KW-1277">Toxin-antitoxin system</keyword>
<dbReference type="OrthoDB" id="1362197at2"/>
<name>A0A5C7AM54_9FLAO</name>
<dbReference type="EMBL" id="VORX01000003">
    <property type="protein sequence ID" value="TXE08643.1"/>
    <property type="molecule type" value="Genomic_DNA"/>
</dbReference>
<evidence type="ECO:0000256" key="1">
    <source>
        <dbReference type="ARBA" id="ARBA00022649"/>
    </source>
</evidence>
<dbReference type="SUPFAM" id="SSF143011">
    <property type="entry name" value="RelE-like"/>
    <property type="match status" value="1"/>
</dbReference>
<gene>
    <name evidence="2" type="ORF">ES711_09090</name>
</gene>
<dbReference type="Proteomes" id="UP000321734">
    <property type="component" value="Unassembled WGS sequence"/>
</dbReference>
<dbReference type="AlphaFoldDB" id="A0A5C7AM54"/>
<dbReference type="InterPro" id="IPR007712">
    <property type="entry name" value="RelE/ParE_toxin"/>
</dbReference>
<dbReference type="InterPro" id="IPR035093">
    <property type="entry name" value="RelE/ParE_toxin_dom_sf"/>
</dbReference>
<sequence length="80" mass="9553">MQQVEFISKDKPHAAKKFKTVVIKHLMAISMMPYQHKKSIYFDDPDKRDLIFNGYTIVFRIKPKKQVIEVFGFIKHQNEL</sequence>
<accession>A0A5C7AM54</accession>
<evidence type="ECO:0000313" key="2">
    <source>
        <dbReference type="EMBL" id="TXE08643.1"/>
    </source>
</evidence>